<dbReference type="GO" id="GO:0031902">
    <property type="term" value="C:late endosome membrane"/>
    <property type="evidence" value="ECO:0007669"/>
    <property type="project" value="TreeGrafter"/>
</dbReference>
<dbReference type="Pfam" id="PF12352">
    <property type="entry name" value="V-SNARE_C"/>
    <property type="match status" value="1"/>
</dbReference>
<dbReference type="GO" id="GO:0005794">
    <property type="term" value="C:Golgi apparatus"/>
    <property type="evidence" value="ECO:0007669"/>
    <property type="project" value="TreeGrafter"/>
</dbReference>
<evidence type="ECO:0000256" key="1">
    <source>
        <dbReference type="ARBA" id="ARBA00004211"/>
    </source>
</evidence>
<comment type="caution">
    <text evidence="10">The sequence shown here is derived from an EMBL/GenBank/DDBJ whole genome shotgun (WGS) entry which is preliminary data.</text>
</comment>
<evidence type="ECO:0000313" key="10">
    <source>
        <dbReference type="EMBL" id="KAJ3700338.1"/>
    </source>
</evidence>
<organism evidence="10 11">
    <name type="scientific">Rhynchospora tenuis</name>
    <dbReference type="NCBI Taxonomy" id="198213"/>
    <lineage>
        <taxon>Eukaryota</taxon>
        <taxon>Viridiplantae</taxon>
        <taxon>Streptophyta</taxon>
        <taxon>Embryophyta</taxon>
        <taxon>Tracheophyta</taxon>
        <taxon>Spermatophyta</taxon>
        <taxon>Magnoliopsida</taxon>
        <taxon>Liliopsida</taxon>
        <taxon>Poales</taxon>
        <taxon>Cyperaceae</taxon>
        <taxon>Cyperoideae</taxon>
        <taxon>Rhynchosporeae</taxon>
        <taxon>Rhynchospora</taxon>
    </lineage>
</organism>
<proteinExistence type="inferred from homology"/>
<evidence type="ECO:0000256" key="2">
    <source>
        <dbReference type="ARBA" id="ARBA00006108"/>
    </source>
</evidence>
<dbReference type="SUPFAM" id="SSF47661">
    <property type="entry name" value="t-snare proteins"/>
    <property type="match status" value="1"/>
</dbReference>
<dbReference type="Pfam" id="PF05008">
    <property type="entry name" value="V-SNARE"/>
    <property type="match status" value="1"/>
</dbReference>
<dbReference type="CDD" id="cd15862">
    <property type="entry name" value="SNARE_Vti1"/>
    <property type="match status" value="1"/>
</dbReference>
<comment type="similarity">
    <text evidence="2">Belongs to the VTI1 family.</text>
</comment>
<keyword evidence="8" id="KW-0472">Membrane</keyword>
<dbReference type="GO" id="GO:0006906">
    <property type="term" value="P:vesicle fusion"/>
    <property type="evidence" value="ECO:0007669"/>
    <property type="project" value="TreeGrafter"/>
</dbReference>
<dbReference type="Proteomes" id="UP001210211">
    <property type="component" value="Unassembled WGS sequence"/>
</dbReference>
<dbReference type="Gene3D" id="1.20.58.400">
    <property type="entry name" value="t-snare proteins"/>
    <property type="match status" value="1"/>
</dbReference>
<keyword evidence="3" id="KW-0813">Transport</keyword>
<keyword evidence="6" id="KW-1133">Transmembrane helix</keyword>
<dbReference type="InterPro" id="IPR010989">
    <property type="entry name" value="SNARE"/>
</dbReference>
<dbReference type="InterPro" id="IPR007705">
    <property type="entry name" value="Vesicle_trsprt_v-SNARE_N"/>
</dbReference>
<evidence type="ECO:0000256" key="5">
    <source>
        <dbReference type="ARBA" id="ARBA00022927"/>
    </source>
</evidence>
<dbReference type="EMBL" id="JAMRDG010000001">
    <property type="protein sequence ID" value="KAJ3700338.1"/>
    <property type="molecule type" value="Genomic_DNA"/>
</dbReference>
<protein>
    <recommendedName>
        <fullName evidence="9">Vesicle transport v-SNARE N-terminal domain-containing protein</fullName>
    </recommendedName>
</protein>
<evidence type="ECO:0000259" key="9">
    <source>
        <dbReference type="Pfam" id="PF05008"/>
    </source>
</evidence>
<sequence>MDVEARSLQPSVRAGFLVKLREYKPDMTNIKNEVKRINISNSKKVTREEFLESGMADSFAVTSDQRGTVLMSTERLAQSSDGIKESRRVAPETEVLGSSILQDLHNQRQSLLHAHNSVCFTLSSFIWT</sequence>
<dbReference type="FunFam" id="1.20.5.110:FF:000002">
    <property type="entry name" value="Vesicle transport through interaction with t-SNAREsB"/>
    <property type="match status" value="1"/>
</dbReference>
<feature type="domain" description="Vesicle transport v-SNARE N-terminal" evidence="9">
    <location>
        <begin position="1"/>
        <end position="37"/>
    </location>
</feature>
<evidence type="ECO:0000313" key="11">
    <source>
        <dbReference type="Proteomes" id="UP001210211"/>
    </source>
</evidence>
<comment type="subcellular location">
    <subcellularLocation>
        <location evidence="1">Membrane</location>
        <topology evidence="1">Single-pass type IV membrane protein</topology>
    </subcellularLocation>
</comment>
<evidence type="ECO:0000256" key="4">
    <source>
        <dbReference type="ARBA" id="ARBA00022692"/>
    </source>
</evidence>
<dbReference type="GO" id="GO:0012507">
    <property type="term" value="C:ER to Golgi transport vesicle membrane"/>
    <property type="evidence" value="ECO:0007669"/>
    <property type="project" value="TreeGrafter"/>
</dbReference>
<evidence type="ECO:0000256" key="6">
    <source>
        <dbReference type="ARBA" id="ARBA00022989"/>
    </source>
</evidence>
<keyword evidence="11" id="KW-1185">Reference proteome</keyword>
<dbReference type="GO" id="GO:0031201">
    <property type="term" value="C:SNARE complex"/>
    <property type="evidence" value="ECO:0007669"/>
    <property type="project" value="TreeGrafter"/>
</dbReference>
<keyword evidence="7" id="KW-0175">Coiled coil</keyword>
<dbReference type="Gene3D" id="1.20.5.110">
    <property type="match status" value="1"/>
</dbReference>
<name>A0AAD5ZM37_9POAL</name>
<keyword evidence="5" id="KW-0653">Protein transport</keyword>
<evidence type="ECO:0000256" key="8">
    <source>
        <dbReference type="ARBA" id="ARBA00023136"/>
    </source>
</evidence>
<dbReference type="InterPro" id="IPR038407">
    <property type="entry name" value="v-SNARE_N_sf"/>
</dbReference>
<dbReference type="GO" id="GO:0005789">
    <property type="term" value="C:endoplasmic reticulum membrane"/>
    <property type="evidence" value="ECO:0007669"/>
    <property type="project" value="TreeGrafter"/>
</dbReference>
<accession>A0AAD5ZM37</accession>
<dbReference type="GO" id="GO:0000149">
    <property type="term" value="F:SNARE binding"/>
    <property type="evidence" value="ECO:0007669"/>
    <property type="project" value="TreeGrafter"/>
</dbReference>
<reference evidence="10 11" key="1">
    <citation type="journal article" date="2022" name="Cell">
        <title>Repeat-based holocentromeres influence genome architecture and karyotype evolution.</title>
        <authorList>
            <person name="Hofstatter P.G."/>
            <person name="Thangavel G."/>
            <person name="Lux T."/>
            <person name="Neumann P."/>
            <person name="Vondrak T."/>
            <person name="Novak P."/>
            <person name="Zhang M."/>
            <person name="Costa L."/>
            <person name="Castellani M."/>
            <person name="Scott A."/>
            <person name="Toegelov H."/>
            <person name="Fuchs J."/>
            <person name="Mata-Sucre Y."/>
            <person name="Dias Y."/>
            <person name="Vanzela A.L.L."/>
            <person name="Huettel B."/>
            <person name="Almeida C.C.S."/>
            <person name="Simkova H."/>
            <person name="Souza G."/>
            <person name="Pedrosa-Harand A."/>
            <person name="Macas J."/>
            <person name="Mayer K.F.X."/>
            <person name="Houben A."/>
            <person name="Marques A."/>
        </authorList>
    </citation>
    <scope>NUCLEOTIDE SEQUENCE [LARGE SCALE GENOMIC DNA]</scope>
    <source>
        <strain evidence="10">RhyTen1mFocal</strain>
    </source>
</reference>
<dbReference type="GO" id="GO:0005484">
    <property type="term" value="F:SNAP receptor activity"/>
    <property type="evidence" value="ECO:0007669"/>
    <property type="project" value="TreeGrafter"/>
</dbReference>
<dbReference type="PANTHER" id="PTHR21230:SF26">
    <property type="entry name" value="VESICLE TRANSPORT THROUGH INTERACTION WITH T-SNARES HOMOLOG 1A"/>
    <property type="match status" value="1"/>
</dbReference>
<gene>
    <name evidence="10" type="ORF">LUZ61_004043</name>
</gene>
<dbReference type="GO" id="GO:0006886">
    <property type="term" value="P:intracellular protein transport"/>
    <property type="evidence" value="ECO:0007669"/>
    <property type="project" value="InterPro"/>
</dbReference>
<evidence type="ECO:0000256" key="7">
    <source>
        <dbReference type="ARBA" id="ARBA00023054"/>
    </source>
</evidence>
<dbReference type="PANTHER" id="PTHR21230">
    <property type="entry name" value="VESICLE TRANSPORT V-SNARE PROTEIN VTI1-RELATED"/>
    <property type="match status" value="1"/>
</dbReference>
<keyword evidence="4" id="KW-0812">Transmembrane</keyword>
<evidence type="ECO:0000256" key="3">
    <source>
        <dbReference type="ARBA" id="ARBA00022448"/>
    </source>
</evidence>
<dbReference type="AlphaFoldDB" id="A0AAD5ZM37"/>
<dbReference type="SUPFAM" id="SSF58038">
    <property type="entry name" value="SNARE fusion complex"/>
    <property type="match status" value="1"/>
</dbReference>